<reference evidence="3" key="1">
    <citation type="submission" date="2017-05" db="EMBL/GenBank/DDBJ databases">
        <authorList>
            <person name="Rodrigo-Torres L."/>
            <person name="Arahal R. D."/>
            <person name="Lucena T."/>
        </authorList>
    </citation>
    <scope>NUCLEOTIDE SEQUENCE [LARGE SCALE GENOMIC DNA]</scope>
    <source>
        <strain evidence="3">CECT 8649</strain>
    </source>
</reference>
<dbReference type="Proteomes" id="UP000225972">
    <property type="component" value="Unassembled WGS sequence"/>
</dbReference>
<dbReference type="EMBL" id="FXXP01000001">
    <property type="protein sequence ID" value="SMX26871.1"/>
    <property type="molecule type" value="Genomic_DNA"/>
</dbReference>
<protein>
    <recommendedName>
        <fullName evidence="4">DUF2125 domain-containing protein</fullName>
    </recommendedName>
</protein>
<proteinExistence type="predicted"/>
<dbReference type="OrthoDB" id="7791409at2"/>
<dbReference type="InterPro" id="IPR018666">
    <property type="entry name" value="DUF2125"/>
</dbReference>
<keyword evidence="1" id="KW-0732">Signal</keyword>
<evidence type="ECO:0008006" key="4">
    <source>
        <dbReference type="Google" id="ProtNLM"/>
    </source>
</evidence>
<accession>A0A238J818</accession>
<sequence>MKRFSGVSALALCALTTPALADVTPQQVWDDLEAYMQGFGYSVTATEMADGGNLKVNDVVMSIPVPDIDGSVAFSMGTMDLTDQGDGTVLITFPADMPVMIKGTDGGDEIDVTINFTQEDMKLVVSGEPNNLTYDYTATKMAMSLGKMMADGMEITRDMLRADIVAGPISGKSTVLRAAGLQSVSQTFDYGNLTYDVAFNDPDNDDAALFNGALNGLTGSGETVMPEGVDYADPTALFEGGFGVDVTMGHQGGRLEFAVTERSGTTQGKTSSGSGSLTIAMSGDAMTYKVGGTDVKVDMSGPEIPLPVSAQMAETGFTLAAPLKPGDAPQDATLEVVLGGFQMADLLWNIFDPGAQLPRDPATIRVAMDAKVSPLVNFLNEDDVMKMEMEGSMPGELNEVTLRELVIDAVGGKITGSGAFTFDNTDLDSFDGLPRPEGKLDVAVSGANGLIDKLIGMGLLSEEDAMGGRMMLGMFTVPGAEPDTATSVIEVNAEGHVLANGQRLK</sequence>
<feature type="signal peptide" evidence="1">
    <location>
        <begin position="1"/>
        <end position="21"/>
    </location>
</feature>
<name>A0A238J818_9RHOB</name>
<organism evidence="2 3">
    <name type="scientific">Pelagimonas phthalicica</name>
    <dbReference type="NCBI Taxonomy" id="1037362"/>
    <lineage>
        <taxon>Bacteria</taxon>
        <taxon>Pseudomonadati</taxon>
        <taxon>Pseudomonadota</taxon>
        <taxon>Alphaproteobacteria</taxon>
        <taxon>Rhodobacterales</taxon>
        <taxon>Roseobacteraceae</taxon>
        <taxon>Pelagimonas</taxon>
    </lineage>
</organism>
<keyword evidence="3" id="KW-1185">Reference proteome</keyword>
<evidence type="ECO:0000313" key="3">
    <source>
        <dbReference type="Proteomes" id="UP000225972"/>
    </source>
</evidence>
<feature type="chain" id="PRO_5012918212" description="DUF2125 domain-containing protein" evidence="1">
    <location>
        <begin position="22"/>
        <end position="505"/>
    </location>
</feature>
<dbReference type="RefSeq" id="WP_099243014.1">
    <property type="nucleotide sequence ID" value="NZ_FXXP01000001.1"/>
</dbReference>
<dbReference type="Pfam" id="PF09898">
    <property type="entry name" value="DUF2125"/>
    <property type="match status" value="1"/>
</dbReference>
<gene>
    <name evidence="2" type="ORF">TRP8649_00969</name>
</gene>
<dbReference type="AlphaFoldDB" id="A0A238J818"/>
<evidence type="ECO:0000313" key="2">
    <source>
        <dbReference type="EMBL" id="SMX26871.1"/>
    </source>
</evidence>
<evidence type="ECO:0000256" key="1">
    <source>
        <dbReference type="SAM" id="SignalP"/>
    </source>
</evidence>